<proteinExistence type="predicted"/>
<evidence type="ECO:0000313" key="4">
    <source>
        <dbReference type="Proteomes" id="UP000634004"/>
    </source>
</evidence>
<feature type="domain" description="YHYH" evidence="2">
    <location>
        <begin position="68"/>
        <end position="261"/>
    </location>
</feature>
<evidence type="ECO:0000313" key="3">
    <source>
        <dbReference type="EMBL" id="GHA97716.1"/>
    </source>
</evidence>
<evidence type="ECO:0000259" key="2">
    <source>
        <dbReference type="Pfam" id="PF14240"/>
    </source>
</evidence>
<gene>
    <name evidence="3" type="ORF">GCM10009069_20810</name>
</gene>
<keyword evidence="4" id="KW-1185">Reference proteome</keyword>
<accession>A0A8J3G2T9</accession>
<dbReference type="InterPro" id="IPR025924">
    <property type="entry name" value="YHYH_dom"/>
</dbReference>
<sequence length="278" mass="30395">MRDHRIVQIEHAPTIYPATVPPITENQVTVTVDEQWRYIKSNSISKHLTGAFPNPGNPNTISEFEIDIRVPLNPVHSGRATRVKDLGVALNGVTFDPGAGEFYRGDPSLGWSYEALSGAVALGLDDNHAHVQPTGKYHYHGLPTGLMDRLAVDASTHSEQIGWAVDGFPIYARYGYTHADGTEVSDMTSSYRLKSGQRPSGGDQPGGNYDGTFTADYVYVPGLGDLDECNGKLTVTPDFPNGTYAYFLTTDYPVVPRCVMGTPDPDARRDGPPPRQRR</sequence>
<protein>
    <recommendedName>
        <fullName evidence="2">YHYH domain-containing protein</fullName>
    </recommendedName>
</protein>
<feature type="region of interest" description="Disordered" evidence="1">
    <location>
        <begin position="259"/>
        <end position="278"/>
    </location>
</feature>
<dbReference type="Proteomes" id="UP000634004">
    <property type="component" value="Unassembled WGS sequence"/>
</dbReference>
<dbReference type="AlphaFoldDB" id="A0A8J3G2T9"/>
<comment type="caution">
    <text evidence="3">The sequence shown here is derived from an EMBL/GenBank/DDBJ whole genome shotgun (WGS) entry which is preliminary data.</text>
</comment>
<reference evidence="3" key="2">
    <citation type="submission" date="2020-09" db="EMBL/GenBank/DDBJ databases">
        <authorList>
            <person name="Sun Q."/>
            <person name="Kim S."/>
        </authorList>
    </citation>
    <scope>NUCLEOTIDE SEQUENCE</scope>
    <source>
        <strain evidence="3">KCTC 32513</strain>
    </source>
</reference>
<dbReference type="RefSeq" id="WP_189498169.1">
    <property type="nucleotide sequence ID" value="NZ_BMZH01000008.1"/>
</dbReference>
<reference evidence="3" key="1">
    <citation type="journal article" date="2014" name="Int. J. Syst. Evol. Microbiol.">
        <title>Complete genome sequence of Corynebacterium casei LMG S-19264T (=DSM 44701T), isolated from a smear-ripened cheese.</title>
        <authorList>
            <consortium name="US DOE Joint Genome Institute (JGI-PGF)"/>
            <person name="Walter F."/>
            <person name="Albersmeier A."/>
            <person name="Kalinowski J."/>
            <person name="Ruckert C."/>
        </authorList>
    </citation>
    <scope>NUCLEOTIDE SEQUENCE</scope>
    <source>
        <strain evidence="3">KCTC 32513</strain>
    </source>
</reference>
<dbReference type="Pfam" id="PF14240">
    <property type="entry name" value="YHYH"/>
    <property type="match status" value="1"/>
</dbReference>
<dbReference type="EMBL" id="BMZH01000008">
    <property type="protein sequence ID" value="GHA97716.1"/>
    <property type="molecule type" value="Genomic_DNA"/>
</dbReference>
<evidence type="ECO:0000256" key="1">
    <source>
        <dbReference type="SAM" id="MobiDB-lite"/>
    </source>
</evidence>
<organism evidence="3 4">
    <name type="scientific">Algimonas arctica</name>
    <dbReference type="NCBI Taxonomy" id="1479486"/>
    <lineage>
        <taxon>Bacteria</taxon>
        <taxon>Pseudomonadati</taxon>
        <taxon>Pseudomonadota</taxon>
        <taxon>Alphaproteobacteria</taxon>
        <taxon>Maricaulales</taxon>
        <taxon>Robiginitomaculaceae</taxon>
        <taxon>Algimonas</taxon>
    </lineage>
</organism>
<name>A0A8J3G2T9_9PROT</name>
<feature type="region of interest" description="Disordered" evidence="1">
    <location>
        <begin position="188"/>
        <end position="208"/>
    </location>
</feature>